<protein>
    <submittedName>
        <fullName evidence="1">Uncharacterized protein</fullName>
    </submittedName>
</protein>
<sequence>MSSLLALLSQKQPQFQTRQALLVLGLQEDFISPSGKLPVPLGSGFLDRIRELVPAFREHGDVIWVRTEYRENRSVNQPNVNGCDVIVGKHLPGDYEEERARAADRHGDHTLLTGTRSASGRTSQSSRRSVDRGHHATRYRQEETGPTGSQSPLSGVDDEEFLTRTSTKEPCCIPGTPGAAYANAIVDLIEPSKDIQAVKSHYSAFQSTNLLLTLRAKLITEVYICGCNTNLSVYATSMDAARHGLTINIVEDCLGYRQQKRHDESIKQMMELMGAYMTTKDQTLSRIRGEDVDTGGDDSPDSDSLDDRGHRHGDSREHRGPERTTSVRQNPLITPDVRGLFEYLTLREREGRDEFEGAAQPRGSTTQRAESETTGSADEDGNVVRIGARGSHGGSHDGGRVNERDITDKSKNAGIGAATGLASVTPLSAEGSSALEHDGPAHHSSDTQAVDTAPISDSPSPSITQANPPPPTSRLRKHKFKSLSTLPTLGPNDQIGSGDSNITYNFLSPPLSYRIFHDLDIQVPWQHMYHASGAVPRLVCAQGSISSFDGSGPVYRHPSDSSLPLLHWSPAVWKVKKEAEKIVGHRLNHALIQLYRGGNDFISEHSDKTLDIVPNSQIVNVSFGAERTMRLRTKRGTTAGAERETQRIRMPHNSIFVMGLETNRDWLHGIMPDKRRQEERNVEEKAYGSFRISLTFRNIGTFLSNDERLIWGQGAKGKSKAEAGRTINGVESKSETLIRLFGIENQSSAEFDWEKTYGEGSDVLHLKSKLPDKEIPTLFLSGKEQDDMAVRMYLASLGMQADTVEPPAESVDVKEEEDRLSGRGARAIMLRDTDAMHTQVEGVTPILLYLQRHYEELRSGPAARSQVAKELELMLSDLKDRILHDGTALRQLEDGLTIASEHLKEITMDSGRSEEGTTQMWLAGSYFGPADCAFWPVVRQAQARCESFAAHHAQLNDWLQRVSQRKDVDSVLLRATTEHP</sequence>
<proteinExistence type="predicted"/>
<organism evidence="1 2">
    <name type="scientific">Zalaria obscura</name>
    <dbReference type="NCBI Taxonomy" id="2024903"/>
    <lineage>
        <taxon>Eukaryota</taxon>
        <taxon>Fungi</taxon>
        <taxon>Dikarya</taxon>
        <taxon>Ascomycota</taxon>
        <taxon>Pezizomycotina</taxon>
        <taxon>Dothideomycetes</taxon>
        <taxon>Dothideomycetidae</taxon>
        <taxon>Dothideales</taxon>
        <taxon>Zalariaceae</taxon>
        <taxon>Zalaria</taxon>
    </lineage>
</organism>
<name>A0ACC3SD05_9PEZI</name>
<evidence type="ECO:0000313" key="2">
    <source>
        <dbReference type="Proteomes" id="UP001320706"/>
    </source>
</evidence>
<keyword evidence="2" id="KW-1185">Reference proteome</keyword>
<gene>
    <name evidence="1" type="ORF">M8818_004172</name>
</gene>
<accession>A0ACC3SD05</accession>
<dbReference type="EMBL" id="JAMKPW020000020">
    <property type="protein sequence ID" value="KAK8207919.1"/>
    <property type="molecule type" value="Genomic_DNA"/>
</dbReference>
<dbReference type="Proteomes" id="UP001320706">
    <property type="component" value="Unassembled WGS sequence"/>
</dbReference>
<reference evidence="1" key="1">
    <citation type="submission" date="2024-02" db="EMBL/GenBank/DDBJ databases">
        <title>Metagenome Assembled Genome of Zalaria obscura JY119.</title>
        <authorList>
            <person name="Vighnesh L."/>
            <person name="Jagadeeshwari U."/>
            <person name="Venkata Ramana C."/>
            <person name="Sasikala C."/>
        </authorList>
    </citation>
    <scope>NUCLEOTIDE SEQUENCE</scope>
    <source>
        <strain evidence="1">JY119</strain>
    </source>
</reference>
<evidence type="ECO:0000313" key="1">
    <source>
        <dbReference type="EMBL" id="KAK8207919.1"/>
    </source>
</evidence>
<comment type="caution">
    <text evidence="1">The sequence shown here is derived from an EMBL/GenBank/DDBJ whole genome shotgun (WGS) entry which is preliminary data.</text>
</comment>